<dbReference type="GO" id="GO:0044718">
    <property type="term" value="P:siderophore transmembrane transport"/>
    <property type="evidence" value="ECO:0007669"/>
    <property type="project" value="TreeGrafter"/>
</dbReference>
<evidence type="ECO:0000313" key="5">
    <source>
        <dbReference type="Proteomes" id="UP000293162"/>
    </source>
</evidence>
<reference evidence="4 5" key="1">
    <citation type="submission" date="2019-02" db="EMBL/GenBank/DDBJ databases">
        <title>Bacterial novel species Emticicia sp. 17J42-9 isolated from soil.</title>
        <authorList>
            <person name="Jung H.-Y."/>
        </authorList>
    </citation>
    <scope>NUCLEOTIDE SEQUENCE [LARGE SCALE GENOMIC DNA]</scope>
    <source>
        <strain evidence="4 5">17J42-9</strain>
    </source>
</reference>
<dbReference type="FunFam" id="2.170.130.10:FF:000003">
    <property type="entry name" value="SusC/RagA family TonB-linked outer membrane protein"/>
    <property type="match status" value="1"/>
</dbReference>
<dbReference type="PANTHER" id="PTHR30069">
    <property type="entry name" value="TONB-DEPENDENT OUTER MEMBRANE RECEPTOR"/>
    <property type="match status" value="1"/>
</dbReference>
<protein>
    <submittedName>
        <fullName evidence="4">SusC/RagA family TonB-linked outer membrane protein</fullName>
    </submittedName>
</protein>
<dbReference type="GO" id="GO:0015344">
    <property type="term" value="F:siderophore uptake transmembrane transporter activity"/>
    <property type="evidence" value="ECO:0007669"/>
    <property type="project" value="TreeGrafter"/>
</dbReference>
<dbReference type="PANTHER" id="PTHR30069:SF29">
    <property type="entry name" value="HEMOGLOBIN AND HEMOGLOBIN-HAPTOGLOBIN-BINDING PROTEIN 1-RELATED"/>
    <property type="match status" value="1"/>
</dbReference>
<proteinExistence type="inferred from homology"/>
<keyword evidence="5" id="KW-1185">Reference proteome</keyword>
<keyword evidence="2" id="KW-1134">Transmembrane beta strand</keyword>
<dbReference type="AlphaFoldDB" id="A0A4Q5M596"/>
<dbReference type="NCBIfam" id="TIGR04056">
    <property type="entry name" value="OMP_RagA_SusC"/>
    <property type="match status" value="1"/>
</dbReference>
<comment type="subcellular location">
    <subcellularLocation>
        <location evidence="2">Cell outer membrane</location>
        <topology evidence="2">Multi-pass membrane protein</topology>
    </subcellularLocation>
</comment>
<keyword evidence="2" id="KW-0472">Membrane</keyword>
<organism evidence="4 5">
    <name type="scientific">Emticicia agri</name>
    <dbReference type="NCBI Taxonomy" id="2492393"/>
    <lineage>
        <taxon>Bacteria</taxon>
        <taxon>Pseudomonadati</taxon>
        <taxon>Bacteroidota</taxon>
        <taxon>Cytophagia</taxon>
        <taxon>Cytophagales</taxon>
        <taxon>Leadbetterellaceae</taxon>
        <taxon>Emticicia</taxon>
    </lineage>
</organism>
<keyword evidence="2" id="KW-0998">Cell outer membrane</keyword>
<dbReference type="Pfam" id="PF13715">
    <property type="entry name" value="CarbopepD_reg_2"/>
    <property type="match status" value="1"/>
</dbReference>
<keyword evidence="2" id="KW-0813">Transport</keyword>
<dbReference type="GO" id="GO:0009279">
    <property type="term" value="C:cell outer membrane"/>
    <property type="evidence" value="ECO:0007669"/>
    <property type="project" value="UniProtKB-SubCell"/>
</dbReference>
<dbReference type="EMBL" id="SEWF01000004">
    <property type="protein sequence ID" value="RYU97037.1"/>
    <property type="molecule type" value="Genomic_DNA"/>
</dbReference>
<feature type="domain" description="TonB-dependent receptor plug" evidence="3">
    <location>
        <begin position="233"/>
        <end position="340"/>
    </location>
</feature>
<evidence type="ECO:0000313" key="4">
    <source>
        <dbReference type="EMBL" id="RYU97037.1"/>
    </source>
</evidence>
<sequence length="1160" mass="129436">MKKDVRRKNFLLKAMKITFTQLLMVTLFSGLSYAHKVNGQEVLKTKVSLKIESLEVKKILSQIEKQADVKFVYSSNTIRLNQRVSIVISNNLSEVLSDLFTPLQISYEVIGDRILLRKKSQLKKMSHIDELRLENGEIIEQTVKGKVTEADKNEGLPGVSVLIKGTNKGTTTDADGNYSLVVPDNQAVLVFSIVGFEPQEVIVGNRTTIDIALKTDVRSLGEVVVVGYGVQKKETVTGSVVSVKGADLVKSPAVNLSNSLAGRLPGVVAVNRSGEPGYDNSSIRIRGANTLNNSDALIVIDGIPNRSGGLSRLNPADIETISVLKDASAAIYGSRAANGVILITTKRGKTGKPELSYSFNQGWARPTVVPALANASQYVQMLNDLDIYQLPVGEWSAANQAYKTNGSYTRPNGEIRKAPFQPAEIQKYADGSDPWLYPNTDWYAATLKDWSPQSRHNVQLTGGTENIRYLTSLGYQNQDAFYKKSATAYEQYDIRINLDAKINKYINLQVGLLGREEFRRFPTKPAGAIFRMQMRGKPHQPAYWPNGLPGPDIENGENPVVITTNQTGYEHDRQDYFQTNGQIDIKIPGIEGLKFTGTAAIDKRIRSTRRWETPWTLYERGVGFEADGTTPKLSPSKRGPAEPRLTLGNETQLNILLGGIATYERKFGDHGLTVLAGTNRETIEGSNFNAFRRYFISTAIDQLFAGGDLEKNNGGGAYKSARINYFGRAAYNFKEKYLAEFLWRYDGSDIFPPATRYGFFPGFMLGWVMSEENFIKKALPAINYLKLRGSWGQMGNDQIATYQYLSTYGFRSYIIGNVETKTLFETRIPNTNITWEVANNSNLGLEGQLYNGKIFFEFDVFSNKRTNILWTRNASVPQSTGLSLPAENIGEVSNKGFEFNIGYRSQANDFKYSISVNGGYAKNKVVFWDEAPGAPEWQRTTGKPMYTYQAYLYDGVFKDQAEIDANPINYKAIVNQLRPGDMKYKDYNGDGKITPDDQVRTDNTNLPLFQGGANITASYKNFDLTVLFQGAAGAKQYVSAGESGNIGNFLLDIYENRWTIDNPSSVHPRIANRSDQYYSNGNTYWLRSTDYIRLKNFELGYTIPSALGSKIGLNNFRVYVNGLNMLTWDKLKVYDPETDNSTGQYYPQSKIINVGLTATF</sequence>
<keyword evidence="1" id="KW-0732">Signal</keyword>
<dbReference type="Gene3D" id="2.60.40.1120">
    <property type="entry name" value="Carboxypeptidase-like, regulatory domain"/>
    <property type="match status" value="1"/>
</dbReference>
<dbReference type="InterPro" id="IPR023997">
    <property type="entry name" value="TonB-dep_OMP_SusC/RagA_CS"/>
</dbReference>
<dbReference type="InterPro" id="IPR039426">
    <property type="entry name" value="TonB-dep_rcpt-like"/>
</dbReference>
<dbReference type="InterPro" id="IPR023996">
    <property type="entry name" value="TonB-dep_OMP_SusC/RagA"/>
</dbReference>
<dbReference type="OrthoDB" id="9768177at2"/>
<name>A0A4Q5M596_9BACT</name>
<comment type="caution">
    <text evidence="4">The sequence shown here is derived from an EMBL/GenBank/DDBJ whole genome shotgun (WGS) entry which is preliminary data.</text>
</comment>
<dbReference type="NCBIfam" id="TIGR04057">
    <property type="entry name" value="SusC_RagA_signa"/>
    <property type="match status" value="1"/>
</dbReference>
<dbReference type="InterPro" id="IPR012910">
    <property type="entry name" value="Plug_dom"/>
</dbReference>
<dbReference type="Pfam" id="PF07715">
    <property type="entry name" value="Plug"/>
    <property type="match status" value="1"/>
</dbReference>
<dbReference type="Proteomes" id="UP000293162">
    <property type="component" value="Unassembled WGS sequence"/>
</dbReference>
<dbReference type="PROSITE" id="PS52016">
    <property type="entry name" value="TONB_DEPENDENT_REC_3"/>
    <property type="match status" value="1"/>
</dbReference>
<accession>A0A4Q5M596</accession>
<comment type="similarity">
    <text evidence="2">Belongs to the TonB-dependent receptor family.</text>
</comment>
<dbReference type="Gene3D" id="2.170.130.10">
    <property type="entry name" value="TonB-dependent receptor, plug domain"/>
    <property type="match status" value="1"/>
</dbReference>
<dbReference type="InterPro" id="IPR008969">
    <property type="entry name" value="CarboxyPept-like_regulatory"/>
</dbReference>
<dbReference type="InterPro" id="IPR037066">
    <property type="entry name" value="Plug_dom_sf"/>
</dbReference>
<keyword evidence="2" id="KW-0812">Transmembrane</keyword>
<evidence type="ECO:0000256" key="2">
    <source>
        <dbReference type="PROSITE-ProRule" id="PRU01360"/>
    </source>
</evidence>
<evidence type="ECO:0000259" key="3">
    <source>
        <dbReference type="Pfam" id="PF07715"/>
    </source>
</evidence>
<dbReference type="SUPFAM" id="SSF56935">
    <property type="entry name" value="Porins"/>
    <property type="match status" value="1"/>
</dbReference>
<gene>
    <name evidence="4" type="ORF">EWM59_03765</name>
</gene>
<evidence type="ECO:0000256" key="1">
    <source>
        <dbReference type="ARBA" id="ARBA00022729"/>
    </source>
</evidence>
<dbReference type="SUPFAM" id="SSF49464">
    <property type="entry name" value="Carboxypeptidase regulatory domain-like"/>
    <property type="match status" value="1"/>
</dbReference>